<name>A0A4R6PWK1_NOCIG</name>
<dbReference type="EMBL" id="SNXK01000001">
    <property type="protein sequence ID" value="TDP43114.1"/>
    <property type="molecule type" value="Genomic_DNA"/>
</dbReference>
<keyword evidence="2" id="KW-1185">Reference proteome</keyword>
<proteinExistence type="predicted"/>
<organism evidence="1 2">
    <name type="scientific">Nocardia ignorata</name>
    <dbReference type="NCBI Taxonomy" id="145285"/>
    <lineage>
        <taxon>Bacteria</taxon>
        <taxon>Bacillati</taxon>
        <taxon>Actinomycetota</taxon>
        <taxon>Actinomycetes</taxon>
        <taxon>Mycobacteriales</taxon>
        <taxon>Nocardiaceae</taxon>
        <taxon>Nocardia</taxon>
    </lineage>
</organism>
<accession>A0A4R6PWK1</accession>
<dbReference type="Proteomes" id="UP000295087">
    <property type="component" value="Unassembled WGS sequence"/>
</dbReference>
<protein>
    <submittedName>
        <fullName evidence="1">Uncharacterized protein</fullName>
    </submittedName>
</protein>
<reference evidence="1 2" key="1">
    <citation type="submission" date="2019-03" db="EMBL/GenBank/DDBJ databases">
        <title>Genomic Encyclopedia of Type Strains, Phase IV (KMG-IV): sequencing the most valuable type-strain genomes for metagenomic binning, comparative biology and taxonomic classification.</title>
        <authorList>
            <person name="Goeker M."/>
        </authorList>
    </citation>
    <scope>NUCLEOTIDE SEQUENCE [LARGE SCALE GENOMIC DNA]</scope>
    <source>
        <strain evidence="1 2">DSM 44496</strain>
    </source>
</reference>
<evidence type="ECO:0000313" key="2">
    <source>
        <dbReference type="Proteomes" id="UP000295087"/>
    </source>
</evidence>
<gene>
    <name evidence="1" type="ORF">DFR75_1012235</name>
</gene>
<sequence length="104" mass="11656">MASFPLDMQAVMDKEIGLLALAEMYEDDMSADLVITVDGGRYSVTLRSSTQPIILPDAELLTSAGKLVSLHGKYGTRLQSVAYRYEKDSIGSWDWSVVFEYDRR</sequence>
<evidence type="ECO:0000313" key="1">
    <source>
        <dbReference type="EMBL" id="TDP43114.1"/>
    </source>
</evidence>
<dbReference type="AlphaFoldDB" id="A0A4R6PWK1"/>
<comment type="caution">
    <text evidence="1">The sequence shown here is derived from an EMBL/GenBank/DDBJ whole genome shotgun (WGS) entry which is preliminary data.</text>
</comment>